<feature type="transmembrane region" description="Helical" evidence="1">
    <location>
        <begin position="352"/>
        <end position="370"/>
    </location>
</feature>
<evidence type="ECO:0000313" key="3">
    <source>
        <dbReference type="Proteomes" id="UP000048984"/>
    </source>
</evidence>
<name>A0A0P6VII0_9HYPH</name>
<accession>A0A0P6VII0</accession>
<keyword evidence="1" id="KW-1133">Transmembrane helix</keyword>
<dbReference type="Proteomes" id="UP000048984">
    <property type="component" value="Unassembled WGS sequence"/>
</dbReference>
<gene>
    <name evidence="2" type="ORF">ABB55_06340</name>
</gene>
<evidence type="ECO:0000313" key="2">
    <source>
        <dbReference type="EMBL" id="KPL51893.1"/>
    </source>
</evidence>
<feature type="transmembrane region" description="Helical" evidence="1">
    <location>
        <begin position="205"/>
        <end position="228"/>
    </location>
</feature>
<feature type="transmembrane region" description="Helical" evidence="1">
    <location>
        <begin position="102"/>
        <end position="120"/>
    </location>
</feature>
<keyword evidence="1" id="KW-0472">Membrane</keyword>
<organism evidence="2 3">
    <name type="scientific">Prosthecodimorpha hirschii</name>
    <dbReference type="NCBI Taxonomy" id="665126"/>
    <lineage>
        <taxon>Bacteria</taxon>
        <taxon>Pseudomonadati</taxon>
        <taxon>Pseudomonadota</taxon>
        <taxon>Alphaproteobacteria</taxon>
        <taxon>Hyphomicrobiales</taxon>
        <taxon>Ancalomicrobiaceae</taxon>
        <taxon>Prosthecodimorpha</taxon>
    </lineage>
</organism>
<comment type="caution">
    <text evidence="2">The sequence shown here is derived from an EMBL/GenBank/DDBJ whole genome shotgun (WGS) entry which is preliminary data.</text>
</comment>
<keyword evidence="3" id="KW-1185">Reference proteome</keyword>
<keyword evidence="1" id="KW-0812">Transmembrane</keyword>
<dbReference type="AlphaFoldDB" id="A0A0P6VII0"/>
<feature type="transmembrane region" description="Helical" evidence="1">
    <location>
        <begin position="79"/>
        <end position="96"/>
    </location>
</feature>
<reference evidence="2 3" key="2">
    <citation type="submission" date="2015-10" db="EMBL/GenBank/DDBJ databases">
        <title>Draft Genome Sequence of Prosthecomicrobium hirschii ATCC 27832.</title>
        <authorList>
            <person name="Daniel J."/>
            <person name="Givan S.A."/>
            <person name="Brun Y.V."/>
            <person name="Brown P.J."/>
        </authorList>
    </citation>
    <scope>NUCLEOTIDE SEQUENCE [LARGE SCALE GENOMIC DNA]</scope>
    <source>
        <strain evidence="2 3">16</strain>
    </source>
</reference>
<feature type="transmembrane region" description="Helical" evidence="1">
    <location>
        <begin position="166"/>
        <end position="193"/>
    </location>
</feature>
<proteinExistence type="predicted"/>
<evidence type="ECO:0000256" key="1">
    <source>
        <dbReference type="SAM" id="Phobius"/>
    </source>
</evidence>
<feature type="transmembrane region" description="Helical" evidence="1">
    <location>
        <begin position="325"/>
        <end position="345"/>
    </location>
</feature>
<protein>
    <submittedName>
        <fullName evidence="2">Uncharacterized protein</fullName>
    </submittedName>
</protein>
<sequence length="419" mass="45452">MKLFLAFAALAMVAELNIIGRLTGTEIILGGCAVVALTRCLRPSGDVLHFYFFAVLWFLAAIASDLYNGSAFDDLSRGWAKIGIMAMNFTALRWLIGNDLGRAIFLIYFLMIAKAARLAYGWDGDELGQDVFGGAWKMGYGQLVSATALLASAWLLRSAWSRPLAVALPFGAAAMALLMNARNLIGITALAGLMSVLTAGRRRPLAVPHLVAIGVTSVLAGMLVINIYHYTAREGLLGREAQDKYFSQAETDVGLVLGGRSESLASIPAIMDSPVLGHGSWARDIDYVLLYMAERERLGLKSSPIISDLIPSHSHLLGAWVEHGMFGAAFWVWALFVTGKGLLAAVRKPSPLTGFVAFIGISLLWDIPFSPFGLTGRVMEAAALYLMILMARRQLPVVIVPAAVRRQRPLLRPLHLRVE</sequence>
<feature type="transmembrane region" description="Helical" evidence="1">
    <location>
        <begin position="140"/>
        <end position="160"/>
    </location>
</feature>
<feature type="transmembrane region" description="Helical" evidence="1">
    <location>
        <begin position="48"/>
        <end position="67"/>
    </location>
</feature>
<dbReference type="EMBL" id="LJYW01000001">
    <property type="protein sequence ID" value="KPL51893.1"/>
    <property type="molecule type" value="Genomic_DNA"/>
</dbReference>
<reference evidence="2 3" key="1">
    <citation type="submission" date="2015-09" db="EMBL/GenBank/DDBJ databases">
        <authorList>
            <person name="Jackson K.R."/>
            <person name="Lunt B.L."/>
            <person name="Fisher J.N.B."/>
            <person name="Gardner A.V."/>
            <person name="Bailey M.E."/>
            <person name="Deus L.M."/>
            <person name="Earl A.S."/>
            <person name="Gibby P.D."/>
            <person name="Hartmann K.A."/>
            <person name="Liu J.E."/>
            <person name="Manci A.M."/>
            <person name="Nielsen D.A."/>
            <person name="Solomon M.B."/>
            <person name="Breakwell D.P."/>
            <person name="Burnett S.H."/>
            <person name="Grose J.H."/>
        </authorList>
    </citation>
    <scope>NUCLEOTIDE SEQUENCE [LARGE SCALE GENOMIC DNA]</scope>
    <source>
        <strain evidence="2 3">16</strain>
    </source>
</reference>
<dbReference type="RefSeq" id="WP_054358056.1">
    <property type="nucleotide sequence ID" value="NZ_LJYW01000001.1"/>
</dbReference>